<feature type="transmembrane region" description="Helical" evidence="6">
    <location>
        <begin position="216"/>
        <end position="241"/>
    </location>
</feature>
<dbReference type="InterPro" id="IPR020846">
    <property type="entry name" value="MFS_dom"/>
</dbReference>
<dbReference type="InterPro" id="IPR011701">
    <property type="entry name" value="MFS"/>
</dbReference>
<evidence type="ECO:0000256" key="6">
    <source>
        <dbReference type="SAM" id="Phobius"/>
    </source>
</evidence>
<dbReference type="PROSITE" id="PS50850">
    <property type="entry name" value="MFS"/>
    <property type="match status" value="1"/>
</dbReference>
<keyword evidence="2" id="KW-1003">Cell membrane</keyword>
<evidence type="ECO:0000256" key="5">
    <source>
        <dbReference type="ARBA" id="ARBA00023136"/>
    </source>
</evidence>
<accession>H9BWR3</accession>
<evidence type="ECO:0000256" key="1">
    <source>
        <dbReference type="ARBA" id="ARBA00004651"/>
    </source>
</evidence>
<dbReference type="Gene3D" id="1.20.1250.20">
    <property type="entry name" value="MFS general substrate transporter like domains"/>
    <property type="match status" value="2"/>
</dbReference>
<proteinExistence type="predicted"/>
<keyword evidence="5 6" id="KW-0472">Membrane</keyword>
<dbReference type="InterPro" id="IPR050189">
    <property type="entry name" value="MFS_Efflux_Transporters"/>
</dbReference>
<dbReference type="Pfam" id="PF07690">
    <property type="entry name" value="MFS_1"/>
    <property type="match status" value="1"/>
</dbReference>
<evidence type="ECO:0000259" key="7">
    <source>
        <dbReference type="PROSITE" id="PS50850"/>
    </source>
</evidence>
<keyword evidence="3 6" id="KW-0812">Transmembrane</keyword>
<name>H9BWR3_9BACT</name>
<dbReference type="AlphaFoldDB" id="H9BWR3"/>
<keyword evidence="4 6" id="KW-1133">Transmembrane helix</keyword>
<evidence type="ECO:0000256" key="4">
    <source>
        <dbReference type="ARBA" id="ARBA00022989"/>
    </source>
</evidence>
<protein>
    <submittedName>
        <fullName evidence="8">Major facilitator superfamily permease</fullName>
    </submittedName>
</protein>
<feature type="transmembrane region" description="Helical" evidence="6">
    <location>
        <begin position="55"/>
        <end position="75"/>
    </location>
</feature>
<reference evidence="8" key="1">
    <citation type="submission" date="2011-11" db="EMBL/GenBank/DDBJ databases">
        <title>Construction and analysis of a metagenome of deep-sea sediment.</title>
        <authorList>
            <person name="Huo Y.-Y."/>
            <person name="Cheng H."/>
            <person name="Wu M."/>
        </authorList>
    </citation>
    <scope>NUCLEOTIDE SEQUENCE</scope>
</reference>
<feature type="transmembrane region" description="Helical" evidence="6">
    <location>
        <begin position="283"/>
        <end position="303"/>
    </location>
</feature>
<dbReference type="GO" id="GO:0022857">
    <property type="term" value="F:transmembrane transporter activity"/>
    <property type="evidence" value="ECO:0007669"/>
    <property type="project" value="InterPro"/>
</dbReference>
<dbReference type="EMBL" id="JQ085819">
    <property type="protein sequence ID" value="AFD03235.1"/>
    <property type="molecule type" value="Genomic_DNA"/>
</dbReference>
<feature type="transmembrane region" description="Helical" evidence="6">
    <location>
        <begin position="309"/>
        <end position="328"/>
    </location>
</feature>
<dbReference type="InterPro" id="IPR036259">
    <property type="entry name" value="MFS_trans_sf"/>
</dbReference>
<sequence>MLPGAMATQRLSNGSRVLALGAVAFLTLAPVTLPVAVLRALVADRFAVGEIATSLFMSVNMIGAILAAPVAGALGDRFGHRRELLVAGLGVDAILLSALTLPVSFPLFMTLRFFEGAAHIFSLSLLLAIASATSSDANRGRVMGMVGGGLTLGVAVGAMLGGLIAGDDPLRPLRLGSALAAVGAALSWRLLAEPEHAPEARPSAGKILAALRGNPLLLAPLAFAFVDRFTVGFYTTTFSLYLSRVHDLSAKHIGMLIFTFMLPFALLSYPFGRFAEKHSPVRMVCIGSLLYGLGTMGVASWPVASLPALMLLLGIASAVMFVPSMILTTNTAPAEIRGTALGAFNAFGSLGFIVGPLTGGLVSSWVAASGDWHAGYRAAFAVAGASEILCVAIALPFLIRLIRQGRTT</sequence>
<feature type="transmembrane region" description="Helical" evidence="6">
    <location>
        <begin position="84"/>
        <end position="105"/>
    </location>
</feature>
<comment type="subcellular location">
    <subcellularLocation>
        <location evidence="1">Cell membrane</location>
        <topology evidence="1">Multi-pass membrane protein</topology>
    </subcellularLocation>
</comment>
<evidence type="ECO:0000256" key="2">
    <source>
        <dbReference type="ARBA" id="ARBA00022475"/>
    </source>
</evidence>
<dbReference type="PANTHER" id="PTHR43124:SF3">
    <property type="entry name" value="CHLORAMPHENICOL EFFLUX PUMP RV0191"/>
    <property type="match status" value="1"/>
</dbReference>
<organism evidence="8">
    <name type="scientific">uncultured bacterium W4-39b</name>
    <dbReference type="NCBI Taxonomy" id="1130994"/>
    <lineage>
        <taxon>Bacteria</taxon>
        <taxon>environmental samples</taxon>
    </lineage>
</organism>
<feature type="transmembrane region" description="Helical" evidence="6">
    <location>
        <begin position="340"/>
        <end position="366"/>
    </location>
</feature>
<dbReference type="PANTHER" id="PTHR43124">
    <property type="entry name" value="PURINE EFFLUX PUMP PBUE"/>
    <property type="match status" value="1"/>
</dbReference>
<feature type="transmembrane region" description="Helical" evidence="6">
    <location>
        <begin position="111"/>
        <end position="130"/>
    </location>
</feature>
<feature type="transmembrane region" description="Helical" evidence="6">
    <location>
        <begin position="142"/>
        <end position="166"/>
    </location>
</feature>
<feature type="transmembrane region" description="Helical" evidence="6">
    <location>
        <begin position="378"/>
        <end position="399"/>
    </location>
</feature>
<dbReference type="GO" id="GO:0005886">
    <property type="term" value="C:plasma membrane"/>
    <property type="evidence" value="ECO:0007669"/>
    <property type="project" value="UniProtKB-SubCell"/>
</dbReference>
<evidence type="ECO:0000313" key="8">
    <source>
        <dbReference type="EMBL" id="AFD03235.1"/>
    </source>
</evidence>
<dbReference type="SUPFAM" id="SSF103473">
    <property type="entry name" value="MFS general substrate transporter"/>
    <property type="match status" value="1"/>
</dbReference>
<evidence type="ECO:0000256" key="3">
    <source>
        <dbReference type="ARBA" id="ARBA00022692"/>
    </source>
</evidence>
<feature type="domain" description="Major facilitator superfamily (MFS) profile" evidence="7">
    <location>
        <begin position="16"/>
        <end position="402"/>
    </location>
</feature>
<feature type="transmembrane region" description="Helical" evidence="6">
    <location>
        <begin position="253"/>
        <end position="271"/>
    </location>
</feature>